<dbReference type="SUPFAM" id="SSF53254">
    <property type="entry name" value="Phosphoglycerate mutase-like"/>
    <property type="match status" value="1"/>
</dbReference>
<dbReference type="RefSeq" id="WP_145077471.1">
    <property type="nucleotide sequence ID" value="NZ_CP036425.1"/>
</dbReference>
<protein>
    <submittedName>
        <fullName evidence="1">Bifunctional RNase H/acid phosphatase</fullName>
    </submittedName>
</protein>
<gene>
    <name evidence="1" type="ORF">KS4_20440</name>
</gene>
<evidence type="ECO:0000313" key="2">
    <source>
        <dbReference type="Proteomes" id="UP000317369"/>
    </source>
</evidence>
<dbReference type="SMART" id="SM00855">
    <property type="entry name" value="PGAM"/>
    <property type="match status" value="1"/>
</dbReference>
<dbReference type="InterPro" id="IPR029033">
    <property type="entry name" value="His_PPase_superfam"/>
</dbReference>
<name>A0A517YUS9_9BACT</name>
<proteinExistence type="predicted"/>
<dbReference type="EMBL" id="CP036425">
    <property type="protein sequence ID" value="QDU33984.1"/>
    <property type="molecule type" value="Genomic_DNA"/>
</dbReference>
<organism evidence="1 2">
    <name type="scientific">Poriferisphaera corsica</name>
    <dbReference type="NCBI Taxonomy" id="2528020"/>
    <lineage>
        <taxon>Bacteria</taxon>
        <taxon>Pseudomonadati</taxon>
        <taxon>Planctomycetota</taxon>
        <taxon>Phycisphaerae</taxon>
        <taxon>Phycisphaerales</taxon>
        <taxon>Phycisphaeraceae</taxon>
        <taxon>Poriferisphaera</taxon>
    </lineage>
</organism>
<dbReference type="Proteomes" id="UP000317369">
    <property type="component" value="Chromosome"/>
</dbReference>
<evidence type="ECO:0000313" key="1">
    <source>
        <dbReference type="EMBL" id="QDU33984.1"/>
    </source>
</evidence>
<dbReference type="KEGG" id="pcor:KS4_20440"/>
<dbReference type="AlphaFoldDB" id="A0A517YUS9"/>
<sequence length="237" mass="27160">MRIYVIRHADPDYENGTITALGHQEAEALSERLDDVRIDRIYSSPKGRAVHTAEYTAKRKGLEIEVLDWLAEVDWWSENEYNGHPLAVYNAHGFLVREMEPQPTWGTWHENEWFSDPRIRREFEVIQTGSDLLMADHGYVKDACGVYRHDEPNEVAIAVFCHNGLGLTWLAHLLNIPLPLFWTSFYLRPASLTTVLMDERDGGKATPRCLNMSDETHLVAKGLDKARVPNGIVNNYE</sequence>
<dbReference type="Pfam" id="PF00300">
    <property type="entry name" value="His_Phos_1"/>
    <property type="match status" value="1"/>
</dbReference>
<dbReference type="InterPro" id="IPR013078">
    <property type="entry name" value="His_Pase_superF_clade-1"/>
</dbReference>
<keyword evidence="2" id="KW-1185">Reference proteome</keyword>
<dbReference type="CDD" id="cd07067">
    <property type="entry name" value="HP_PGM_like"/>
    <property type="match status" value="1"/>
</dbReference>
<accession>A0A517YUS9</accession>
<dbReference type="Gene3D" id="3.40.50.1240">
    <property type="entry name" value="Phosphoglycerate mutase-like"/>
    <property type="match status" value="1"/>
</dbReference>
<dbReference type="OrthoDB" id="9781415at2"/>
<reference evidence="1 2" key="1">
    <citation type="submission" date="2019-02" db="EMBL/GenBank/DDBJ databases">
        <title>Deep-cultivation of Planctomycetes and their phenomic and genomic characterization uncovers novel biology.</title>
        <authorList>
            <person name="Wiegand S."/>
            <person name="Jogler M."/>
            <person name="Boedeker C."/>
            <person name="Pinto D."/>
            <person name="Vollmers J."/>
            <person name="Rivas-Marin E."/>
            <person name="Kohn T."/>
            <person name="Peeters S.H."/>
            <person name="Heuer A."/>
            <person name="Rast P."/>
            <person name="Oberbeckmann S."/>
            <person name="Bunk B."/>
            <person name="Jeske O."/>
            <person name="Meyerdierks A."/>
            <person name="Storesund J.E."/>
            <person name="Kallscheuer N."/>
            <person name="Luecker S."/>
            <person name="Lage O.M."/>
            <person name="Pohl T."/>
            <person name="Merkel B.J."/>
            <person name="Hornburger P."/>
            <person name="Mueller R.-W."/>
            <person name="Bruemmer F."/>
            <person name="Labrenz M."/>
            <person name="Spormann A.M."/>
            <person name="Op den Camp H."/>
            <person name="Overmann J."/>
            <person name="Amann R."/>
            <person name="Jetten M.S.M."/>
            <person name="Mascher T."/>
            <person name="Medema M.H."/>
            <person name="Devos D.P."/>
            <person name="Kaster A.-K."/>
            <person name="Ovreas L."/>
            <person name="Rohde M."/>
            <person name="Galperin M.Y."/>
            <person name="Jogler C."/>
        </authorList>
    </citation>
    <scope>NUCLEOTIDE SEQUENCE [LARGE SCALE GENOMIC DNA]</scope>
    <source>
        <strain evidence="1 2">KS4</strain>
    </source>
</reference>